<evidence type="ECO:0000313" key="2">
    <source>
        <dbReference type="EMBL" id="GBF03813.1"/>
    </source>
</evidence>
<keyword evidence="3" id="KW-1185">Reference proteome</keyword>
<accession>A0ABQ0NFG5</accession>
<evidence type="ECO:0000256" key="1">
    <source>
        <dbReference type="SAM" id="Phobius"/>
    </source>
</evidence>
<dbReference type="EMBL" id="BDOR01000062">
    <property type="protein sequence ID" value="GBF03813.1"/>
    <property type="molecule type" value="Genomic_DNA"/>
</dbReference>
<organism evidence="2 3">
    <name type="scientific">Lactiplantibacillus paraplantarum</name>
    <dbReference type="NCBI Taxonomy" id="60520"/>
    <lineage>
        <taxon>Bacteria</taxon>
        <taxon>Bacillati</taxon>
        <taxon>Bacillota</taxon>
        <taxon>Bacilli</taxon>
        <taxon>Lactobacillales</taxon>
        <taxon>Lactobacillaceae</taxon>
        <taxon>Lactiplantibacillus</taxon>
    </lineage>
</organism>
<gene>
    <name evidence="2" type="ORF">LPPLD21_03384</name>
</gene>
<proteinExistence type="predicted"/>
<dbReference type="Proteomes" id="UP000236162">
    <property type="component" value="Unassembled WGS sequence"/>
</dbReference>
<keyword evidence="1" id="KW-0812">Transmembrane</keyword>
<keyword evidence="1" id="KW-1133">Transmembrane helix</keyword>
<feature type="transmembrane region" description="Helical" evidence="1">
    <location>
        <begin position="39"/>
        <end position="59"/>
    </location>
</feature>
<reference evidence="2 3" key="1">
    <citation type="submission" date="2017-04" db="EMBL/GenBank/DDBJ databases">
        <title>In vitro and in silico characterization of Lactobacillus paraplantarum D2-1, a starter culture for soymilk fermentation.</title>
        <authorList>
            <person name="Endo A."/>
            <person name="Sasaki F."/>
            <person name="Maeno S."/>
            <person name="Kanesaki Y."/>
            <person name="Kubota E."/>
            <person name="Torres G.A."/>
            <person name="Tomita S."/>
            <person name="Nakagawa J."/>
        </authorList>
    </citation>
    <scope>NUCLEOTIDE SEQUENCE [LARGE SCALE GENOMIC DNA]</scope>
    <source>
        <strain evidence="2 3">D2-1</strain>
    </source>
</reference>
<feature type="transmembrane region" description="Helical" evidence="1">
    <location>
        <begin position="71"/>
        <end position="97"/>
    </location>
</feature>
<sequence>MLNVLATMSTPLSEPVVTSPKLALKADSLLTFNRSVSSFPVVIFDALIFLPVIVLKSIVPAVNLLALTLPTWASVIAALAICAVPTANLPILALVIAPSPICAVPTAKLAILALLIAASLISEVPTASLPI</sequence>
<protein>
    <submittedName>
        <fullName evidence="2">Uncharacterized protein</fullName>
    </submittedName>
</protein>
<comment type="caution">
    <text evidence="2">The sequence shown here is derived from an EMBL/GenBank/DDBJ whole genome shotgun (WGS) entry which is preliminary data.</text>
</comment>
<name>A0ABQ0NFG5_9LACO</name>
<evidence type="ECO:0000313" key="3">
    <source>
        <dbReference type="Proteomes" id="UP000236162"/>
    </source>
</evidence>
<keyword evidence="1" id="KW-0472">Membrane</keyword>